<reference evidence="1 2" key="1">
    <citation type="submission" date="2013-10" db="EMBL/GenBank/DDBJ databases">
        <title>Draft genomes and the virulence plasmids of Sd1617 vaccine constructs: WRSd3 and WRSd5.</title>
        <authorList>
            <person name="Aksomboon Vongsawan A."/>
            <person name="Venkatesan M.M."/>
            <person name="Vaisvil B."/>
            <person name="Emel G."/>
            <person name="Kepatral V."/>
            <person name="Sethabutr O."/>
            <person name="Serichantalergs O."/>
            <person name="Mason C."/>
        </authorList>
    </citation>
    <scope>NUCLEOTIDE SEQUENCE [LARGE SCALE GENOMIC DNA]</scope>
    <source>
        <strain evidence="1 2">WRSd3</strain>
    </source>
</reference>
<dbReference type="EMBL" id="AXUT01000598">
    <property type="protein sequence ID" value="ESU76315.1"/>
    <property type="molecule type" value="Genomic_DNA"/>
</dbReference>
<dbReference type="Proteomes" id="UP000017944">
    <property type="component" value="Unassembled WGS sequence"/>
</dbReference>
<name>A0A090N9U8_SHIDY</name>
<comment type="caution">
    <text evidence="1">The sequence shown here is derived from an EMBL/GenBank/DDBJ whole genome shotgun (WGS) entry which is preliminary data.</text>
</comment>
<evidence type="ECO:0000313" key="1">
    <source>
        <dbReference type="EMBL" id="ESU76315.1"/>
    </source>
</evidence>
<accession>A0A090N9U8</accession>
<sequence length="47" mass="5444">MNNIQHQCSIIITYLHPPTTAFDILTQFSSLVKNSDQLSRKYSDYPN</sequence>
<organism evidence="1 2">
    <name type="scientific">Shigella dysenteriae WRSd3</name>
    <dbReference type="NCBI Taxonomy" id="1401327"/>
    <lineage>
        <taxon>Bacteria</taxon>
        <taxon>Pseudomonadati</taxon>
        <taxon>Pseudomonadota</taxon>
        <taxon>Gammaproteobacteria</taxon>
        <taxon>Enterobacterales</taxon>
        <taxon>Enterobacteriaceae</taxon>
        <taxon>Shigella</taxon>
    </lineage>
</organism>
<protein>
    <submittedName>
        <fullName evidence="1">Uncharacterized protein</fullName>
    </submittedName>
</protein>
<dbReference type="AlphaFoldDB" id="A0A090N9U8"/>
<proteinExistence type="predicted"/>
<evidence type="ECO:0000313" key="2">
    <source>
        <dbReference type="Proteomes" id="UP000017944"/>
    </source>
</evidence>
<gene>
    <name evidence="1" type="ORF">WRSd3_04455</name>
</gene>